<evidence type="ECO:0000256" key="2">
    <source>
        <dbReference type="ARBA" id="ARBA00009399"/>
    </source>
</evidence>
<dbReference type="GO" id="GO:0005886">
    <property type="term" value="C:plasma membrane"/>
    <property type="evidence" value="ECO:0007669"/>
    <property type="project" value="TreeGrafter"/>
</dbReference>
<dbReference type="InterPro" id="IPR007267">
    <property type="entry name" value="GtrA_DPMS_TM"/>
</dbReference>
<evidence type="ECO:0000256" key="4">
    <source>
        <dbReference type="ARBA" id="ARBA00022989"/>
    </source>
</evidence>
<dbReference type="AlphaFoldDB" id="A0AA41Z1A0"/>
<comment type="similarity">
    <text evidence="2">Belongs to the GtrA family.</text>
</comment>
<dbReference type="Proteomes" id="UP001165667">
    <property type="component" value="Unassembled WGS sequence"/>
</dbReference>
<name>A0AA41Z1A0_9HYPH</name>
<dbReference type="InterPro" id="IPR051401">
    <property type="entry name" value="GtrA_CellWall_Glycosyl"/>
</dbReference>
<evidence type="ECO:0000313" key="8">
    <source>
        <dbReference type="EMBL" id="MCW6508560.1"/>
    </source>
</evidence>
<dbReference type="EMBL" id="JAMOIM010000006">
    <property type="protein sequence ID" value="MCW6508560.1"/>
    <property type="molecule type" value="Genomic_DNA"/>
</dbReference>
<dbReference type="PANTHER" id="PTHR38459">
    <property type="entry name" value="PROPHAGE BACTOPRENOL-LINKED GLUCOSE TRANSLOCASE HOMOLOG"/>
    <property type="match status" value="1"/>
</dbReference>
<reference evidence="8" key="1">
    <citation type="submission" date="2022-05" db="EMBL/GenBank/DDBJ databases">
        <authorList>
            <person name="Pankratov T."/>
        </authorList>
    </citation>
    <scope>NUCLEOTIDE SEQUENCE</scope>
    <source>
        <strain evidence="8">BP6-180914</strain>
    </source>
</reference>
<feature type="transmembrane region" description="Helical" evidence="6">
    <location>
        <begin position="40"/>
        <end position="59"/>
    </location>
</feature>
<keyword evidence="5 6" id="KW-0472">Membrane</keyword>
<evidence type="ECO:0000256" key="1">
    <source>
        <dbReference type="ARBA" id="ARBA00004141"/>
    </source>
</evidence>
<feature type="domain" description="GtrA/DPMS transmembrane" evidence="7">
    <location>
        <begin position="15"/>
        <end position="135"/>
    </location>
</feature>
<dbReference type="PROSITE" id="PS51257">
    <property type="entry name" value="PROKAR_LIPOPROTEIN"/>
    <property type="match status" value="1"/>
</dbReference>
<evidence type="ECO:0000313" key="9">
    <source>
        <dbReference type="Proteomes" id="UP001165667"/>
    </source>
</evidence>
<dbReference type="PANTHER" id="PTHR38459:SF1">
    <property type="entry name" value="PROPHAGE BACTOPRENOL-LINKED GLUCOSE TRANSLOCASE HOMOLOG"/>
    <property type="match status" value="1"/>
</dbReference>
<keyword evidence="3 6" id="KW-0812">Transmembrane</keyword>
<comment type="subcellular location">
    <subcellularLocation>
        <location evidence="1">Membrane</location>
        <topology evidence="1">Multi-pass membrane protein</topology>
    </subcellularLocation>
</comment>
<organism evidence="8 9">
    <name type="scientific">Lichenifustis flavocetrariae</name>
    <dbReference type="NCBI Taxonomy" id="2949735"/>
    <lineage>
        <taxon>Bacteria</taxon>
        <taxon>Pseudomonadati</taxon>
        <taxon>Pseudomonadota</taxon>
        <taxon>Alphaproteobacteria</taxon>
        <taxon>Hyphomicrobiales</taxon>
        <taxon>Lichenihabitantaceae</taxon>
        <taxon>Lichenifustis</taxon>
    </lineage>
</organism>
<keyword evidence="4 6" id="KW-1133">Transmembrane helix</keyword>
<protein>
    <submittedName>
        <fullName evidence="8">GtrA family protein</fullName>
    </submittedName>
</protein>
<dbReference type="GO" id="GO:0000271">
    <property type="term" value="P:polysaccharide biosynthetic process"/>
    <property type="evidence" value="ECO:0007669"/>
    <property type="project" value="InterPro"/>
</dbReference>
<accession>A0AA41Z1A0</accession>
<keyword evidence="9" id="KW-1185">Reference proteome</keyword>
<proteinExistence type="inferred from homology"/>
<evidence type="ECO:0000256" key="3">
    <source>
        <dbReference type="ARBA" id="ARBA00022692"/>
    </source>
</evidence>
<gene>
    <name evidence="8" type="ORF">M8523_11075</name>
</gene>
<comment type="caution">
    <text evidence="8">The sequence shown here is derived from an EMBL/GenBank/DDBJ whole genome shotgun (WGS) entry which is preliminary data.</text>
</comment>
<feature type="transmembrane region" description="Helical" evidence="6">
    <location>
        <begin position="80"/>
        <end position="101"/>
    </location>
</feature>
<feature type="transmembrane region" description="Helical" evidence="6">
    <location>
        <begin position="12"/>
        <end position="34"/>
    </location>
</feature>
<evidence type="ECO:0000256" key="5">
    <source>
        <dbReference type="ARBA" id="ARBA00023136"/>
    </source>
</evidence>
<evidence type="ECO:0000256" key="6">
    <source>
        <dbReference type="SAM" id="Phobius"/>
    </source>
</evidence>
<sequence length="138" mass="15223">MRDRAIALIPSQFLRFALCGGFAAACNIMARILFSQVLSYQVSIVLAYLVGMMTAYLSMKVLVFETSGRAAHAETLRFCLINLAALVQVWIVSIVLADWLLPALHDTWHVETTAHIIGVLSPIVTSYAGHKYFTFSTA</sequence>
<evidence type="ECO:0000259" key="7">
    <source>
        <dbReference type="Pfam" id="PF04138"/>
    </source>
</evidence>
<dbReference type="Pfam" id="PF04138">
    <property type="entry name" value="GtrA_DPMS_TM"/>
    <property type="match status" value="1"/>
</dbReference>
<dbReference type="RefSeq" id="WP_282584930.1">
    <property type="nucleotide sequence ID" value="NZ_JAMOIM010000006.1"/>
</dbReference>